<protein>
    <submittedName>
        <fullName evidence="2">Uncharacterized protein</fullName>
    </submittedName>
</protein>
<proteinExistence type="predicted"/>
<dbReference type="STRING" id="1125699.HMPREF9194_01316"/>
<name>S3KFI1_TREMA</name>
<evidence type="ECO:0000256" key="1">
    <source>
        <dbReference type="SAM" id="SignalP"/>
    </source>
</evidence>
<dbReference type="HOGENOM" id="CLU_780620_0_0_12"/>
<dbReference type="eggNOG" id="ENOG502ZFEP">
    <property type="taxonomic scope" value="Bacteria"/>
</dbReference>
<dbReference type="PATRIC" id="fig|1125699.3.peg.1331"/>
<dbReference type="AlphaFoldDB" id="S3KFI1"/>
<dbReference type="RefSeq" id="WP_016525598.1">
    <property type="nucleotide sequence ID" value="NZ_KE332518.1"/>
</dbReference>
<dbReference type="Proteomes" id="UP000014541">
    <property type="component" value="Unassembled WGS sequence"/>
</dbReference>
<dbReference type="OrthoDB" id="357056at2"/>
<feature type="signal peptide" evidence="1">
    <location>
        <begin position="1"/>
        <end position="18"/>
    </location>
</feature>
<evidence type="ECO:0000313" key="2">
    <source>
        <dbReference type="EMBL" id="EPF30987.1"/>
    </source>
</evidence>
<comment type="caution">
    <text evidence="2">The sequence shown here is derived from an EMBL/GenBank/DDBJ whole genome shotgun (WGS) entry which is preliminary data.</text>
</comment>
<keyword evidence="3" id="KW-1185">Reference proteome</keyword>
<evidence type="ECO:0000313" key="3">
    <source>
        <dbReference type="Proteomes" id="UP000014541"/>
    </source>
</evidence>
<gene>
    <name evidence="2" type="ORF">HMPREF9194_01316</name>
</gene>
<reference evidence="2 3" key="1">
    <citation type="submission" date="2013-04" db="EMBL/GenBank/DDBJ databases">
        <title>The Genome Sequence of Treponema maltophilum ATCC 51939.</title>
        <authorList>
            <consortium name="The Broad Institute Genomics Platform"/>
            <person name="Earl A."/>
            <person name="Ward D."/>
            <person name="Feldgarden M."/>
            <person name="Gevers D."/>
            <person name="Leonetti C."/>
            <person name="Blanton J.M."/>
            <person name="Dewhirst F.E."/>
            <person name="Izard J."/>
            <person name="Walker B."/>
            <person name="Young S."/>
            <person name="Zeng Q."/>
            <person name="Gargeya S."/>
            <person name="Fitzgerald M."/>
            <person name="Haas B."/>
            <person name="Abouelleil A."/>
            <person name="Allen A.W."/>
            <person name="Alvarado L."/>
            <person name="Arachchi H.M."/>
            <person name="Berlin A.M."/>
            <person name="Chapman S.B."/>
            <person name="Gainer-Dewar J."/>
            <person name="Goldberg J."/>
            <person name="Griggs A."/>
            <person name="Gujja S."/>
            <person name="Hansen M."/>
            <person name="Howarth C."/>
            <person name="Imamovic A."/>
            <person name="Ireland A."/>
            <person name="Larimer J."/>
            <person name="McCowan C."/>
            <person name="Murphy C."/>
            <person name="Pearson M."/>
            <person name="Poon T.W."/>
            <person name="Priest M."/>
            <person name="Roberts A."/>
            <person name="Saif S."/>
            <person name="Shea T."/>
            <person name="Sisk P."/>
            <person name="Sykes S."/>
            <person name="Wortman J."/>
            <person name="Nusbaum C."/>
            <person name="Birren B."/>
        </authorList>
    </citation>
    <scope>NUCLEOTIDE SEQUENCE [LARGE SCALE GENOMIC DNA]</scope>
    <source>
        <strain evidence="2 3">ATCC 51939</strain>
    </source>
</reference>
<organism evidence="2 3">
    <name type="scientific">Treponema maltophilum ATCC 51939</name>
    <dbReference type="NCBI Taxonomy" id="1125699"/>
    <lineage>
        <taxon>Bacteria</taxon>
        <taxon>Pseudomonadati</taxon>
        <taxon>Spirochaetota</taxon>
        <taxon>Spirochaetia</taxon>
        <taxon>Spirochaetales</taxon>
        <taxon>Treponemataceae</taxon>
        <taxon>Treponema</taxon>
    </lineage>
</organism>
<accession>S3KFI1</accession>
<keyword evidence="1" id="KW-0732">Signal</keyword>
<feature type="chain" id="PRO_5004511321" evidence="1">
    <location>
        <begin position="19"/>
        <end position="351"/>
    </location>
</feature>
<sequence length="351" mass="39359">MKRYLIIAALVSVLSALSADVDIKSGKLRLVIEDYDGTVFLYRQNEQGSYVSLLDSKRYSVNSGLYVLYGKNVQKLSRSGGMRIASSATEDGARLTFTLKDKFECTVLFTFMASDGKENDSIRVDISLSNESDKKQIEGVRLFLDTWLGENSGRHFSTALRNSLAVECFFTDMSRERWIQSSNGDVSMRLLLWGSGITKIQTLAVANKDVLGIPVWAPRFVPDRKFDSIQSYNNSALSVAWEPVYLEPQTKTDICFFITTGSSRTLPANLKELRNKTGGASYSDRFALDASTSIYDTLVPYKNDVAESDDEYIRSLIERVRELEADPDSMNREEILKLNAEIDAVLLKSGR</sequence>
<dbReference type="EMBL" id="ATFF01000006">
    <property type="protein sequence ID" value="EPF30987.1"/>
    <property type="molecule type" value="Genomic_DNA"/>
</dbReference>